<dbReference type="PATRIC" id="fig|1502.177.peg.3382"/>
<dbReference type="RefSeq" id="WP_061429693.1">
    <property type="nucleotide sequence ID" value="NZ_CATNZX010000001.1"/>
</dbReference>
<name>A0A140GRD2_CLOPF</name>
<dbReference type="OrthoDB" id="2623973at2"/>
<evidence type="ECO:0000313" key="2">
    <source>
        <dbReference type="Proteomes" id="UP000070260"/>
    </source>
</evidence>
<proteinExistence type="predicted"/>
<evidence type="ECO:0000313" key="1">
    <source>
        <dbReference type="EMBL" id="AMN31091.1"/>
    </source>
</evidence>
<dbReference type="AlphaFoldDB" id="A0A140GRD2"/>
<reference evidence="1 2" key="1">
    <citation type="journal article" date="2016" name="PLoS ONE">
        <title>Plasmid Characterization and Chromosome Analysis of Two netF+ Clostridium perfringens Isolates Associated with Foal and Canine Necrotizing Enteritis.</title>
        <authorList>
            <person name="Mehdizadeh Gohari I."/>
            <person name="Kropinski A.M."/>
            <person name="Weese S.J."/>
            <person name="Parreira V.R."/>
            <person name="Whitehead A.E."/>
            <person name="Boerlin P."/>
            <person name="Prescott J.F."/>
        </authorList>
    </citation>
    <scope>NUCLEOTIDE SEQUENCE [LARGE SCALE GENOMIC DNA]</scope>
    <source>
        <strain evidence="1 2">JP838</strain>
        <plasmid evidence="2">Plasmid pJFP838A</plasmid>
    </source>
</reference>
<keyword evidence="1" id="KW-0614">Plasmid</keyword>
<geneLocation type="plasmid" evidence="1 2">
    <name>pJFP838A</name>
</geneLocation>
<dbReference type="EMBL" id="CP013615">
    <property type="protein sequence ID" value="AMN31091.1"/>
    <property type="molecule type" value="Genomic_DNA"/>
</dbReference>
<gene>
    <name evidence="1" type="ORF">JFP838_pA0175</name>
</gene>
<accession>A0A140GRD2</accession>
<sequence length="138" mass="15880">MNFSKLANKINVGDRVWICDYRLNSKDVLNTPIRNVEPQEVVAVSNDELSPLRRIWGADIHFRPIKKNGELGKKIIPPFDNSGFPKGVNVFYNKKECVEFYQMQIIEAICTLKESQKLIDSKFENFISSLEGKCKTIK</sequence>
<protein>
    <submittedName>
        <fullName evidence="1">Uncharacterized protein</fullName>
    </submittedName>
</protein>
<dbReference type="Proteomes" id="UP000070260">
    <property type="component" value="Plasmid pJFP838A"/>
</dbReference>
<organism evidence="1 2">
    <name type="scientific">Clostridium perfringens</name>
    <dbReference type="NCBI Taxonomy" id="1502"/>
    <lineage>
        <taxon>Bacteria</taxon>
        <taxon>Bacillati</taxon>
        <taxon>Bacillota</taxon>
        <taxon>Clostridia</taxon>
        <taxon>Eubacteriales</taxon>
        <taxon>Clostridiaceae</taxon>
        <taxon>Clostridium</taxon>
    </lineage>
</organism>